<dbReference type="Proteomes" id="UP000669903">
    <property type="component" value="Unassembled WGS sequence"/>
</dbReference>
<comment type="caution">
    <text evidence="2">The sequence shown here is derived from an EMBL/GenBank/DDBJ whole genome shotgun (WGS) entry which is preliminary data.</text>
</comment>
<protein>
    <submittedName>
        <fullName evidence="2">REG5 protein</fullName>
    </submittedName>
</protein>
<evidence type="ECO:0000313" key="3">
    <source>
        <dbReference type="Proteomes" id="UP000669903"/>
    </source>
</evidence>
<evidence type="ECO:0000256" key="1">
    <source>
        <dbReference type="SAM" id="MobiDB-lite"/>
    </source>
</evidence>
<feature type="region of interest" description="Disordered" evidence="1">
    <location>
        <begin position="151"/>
        <end position="170"/>
    </location>
</feature>
<feature type="non-terminal residue" evidence="2">
    <location>
        <position position="1"/>
    </location>
</feature>
<sequence>MDKVGALRDAWLPLDVRGNIKRSGKRDRDSVYTRRSIAARSCDENEIELVIDCLSMSHLYGLFSKQVARFCADSSRPDCNKNLLVTGIRSLASMDDNVLDRLDPYQRGAKEMIWHAMVGSNRFASRISHETEESYFTTVADLANSGSETNGLGEETVASGDYIQSSESSRPYLSGPMVIRVYPDGRPVPEDQKRPLPKDEDVDELKYSRLPSIEEIEAKSGSKFYGKRTIEPSMLKRRMSFIADDKNYRRSQTLRLRHPLSYERTMFRDALNERGVHYY</sequence>
<proteinExistence type="predicted"/>
<accession>A0A836FQH2</accession>
<feature type="non-terminal residue" evidence="2">
    <location>
        <position position="279"/>
    </location>
</feature>
<feature type="region of interest" description="Disordered" evidence="1">
    <location>
        <begin position="183"/>
        <end position="202"/>
    </location>
</feature>
<reference evidence="2" key="1">
    <citation type="submission" date="2020-03" db="EMBL/GenBank/DDBJ databases">
        <title>Relaxed selection underlies rapid genomic changes in the transitions from sociality to social parasitism in ants.</title>
        <authorList>
            <person name="Bi X."/>
        </authorList>
    </citation>
    <scope>NUCLEOTIDE SEQUENCE</scope>
    <source>
        <strain evidence="2">BGI-DK2014a</strain>
        <tissue evidence="2">Whole body</tissue>
    </source>
</reference>
<gene>
    <name evidence="2" type="primary">Reg5</name>
    <name evidence="2" type="ORF">G6Z76_0009901</name>
</gene>
<dbReference type="EMBL" id="JAANIC010006131">
    <property type="protein sequence ID" value="KAG5329581.1"/>
    <property type="molecule type" value="Genomic_DNA"/>
</dbReference>
<name>A0A836FQH2_9HYME</name>
<keyword evidence="3" id="KW-1185">Reference proteome</keyword>
<dbReference type="AlphaFoldDB" id="A0A836FQH2"/>
<organism evidence="2 3">
    <name type="scientific">Acromyrmex charruanus</name>
    <dbReference type="NCBI Taxonomy" id="2715315"/>
    <lineage>
        <taxon>Eukaryota</taxon>
        <taxon>Metazoa</taxon>
        <taxon>Ecdysozoa</taxon>
        <taxon>Arthropoda</taxon>
        <taxon>Hexapoda</taxon>
        <taxon>Insecta</taxon>
        <taxon>Pterygota</taxon>
        <taxon>Neoptera</taxon>
        <taxon>Endopterygota</taxon>
        <taxon>Hymenoptera</taxon>
        <taxon>Apocrita</taxon>
        <taxon>Aculeata</taxon>
        <taxon>Formicoidea</taxon>
        <taxon>Formicidae</taxon>
        <taxon>Myrmicinae</taxon>
        <taxon>Acromyrmex</taxon>
    </lineage>
</organism>
<evidence type="ECO:0000313" key="2">
    <source>
        <dbReference type="EMBL" id="KAG5329581.1"/>
    </source>
</evidence>
<feature type="compositionally biased region" description="Basic and acidic residues" evidence="1">
    <location>
        <begin position="187"/>
        <end position="202"/>
    </location>
</feature>